<organism evidence="1 2">
    <name type="scientific">Aspergillus brasiliensis (strain CBS 101740 / IMI 381727 / IBT 21946)</name>
    <dbReference type="NCBI Taxonomy" id="767769"/>
    <lineage>
        <taxon>Eukaryota</taxon>
        <taxon>Fungi</taxon>
        <taxon>Dikarya</taxon>
        <taxon>Ascomycota</taxon>
        <taxon>Pezizomycotina</taxon>
        <taxon>Eurotiomycetes</taxon>
        <taxon>Eurotiomycetidae</taxon>
        <taxon>Eurotiales</taxon>
        <taxon>Aspergillaceae</taxon>
        <taxon>Aspergillus</taxon>
        <taxon>Aspergillus subgen. Circumdati</taxon>
    </lineage>
</organism>
<evidence type="ECO:0000313" key="1">
    <source>
        <dbReference type="EMBL" id="OJJ77696.1"/>
    </source>
</evidence>
<keyword evidence="2" id="KW-1185">Reference proteome</keyword>
<sequence>MIHVYAFDELKLALLVKSSAGSDEGSGIYRGLSELRGKGVTTAQIATDGIDTY</sequence>
<name>A0A1L9V1A7_ASPBC</name>
<reference evidence="2" key="1">
    <citation type="journal article" date="2017" name="Genome Biol.">
        <title>Comparative genomics reveals high biological diversity and specific adaptations in the industrially and medically important fungal genus Aspergillus.</title>
        <authorList>
            <person name="de Vries R.P."/>
            <person name="Riley R."/>
            <person name="Wiebenga A."/>
            <person name="Aguilar-Osorio G."/>
            <person name="Amillis S."/>
            <person name="Uchima C.A."/>
            <person name="Anderluh G."/>
            <person name="Asadollahi M."/>
            <person name="Askin M."/>
            <person name="Barry K."/>
            <person name="Battaglia E."/>
            <person name="Bayram O."/>
            <person name="Benocci T."/>
            <person name="Braus-Stromeyer S.A."/>
            <person name="Caldana C."/>
            <person name="Canovas D."/>
            <person name="Cerqueira G.C."/>
            <person name="Chen F."/>
            <person name="Chen W."/>
            <person name="Choi C."/>
            <person name="Clum A."/>
            <person name="Dos Santos R.A."/>
            <person name="Damasio A.R."/>
            <person name="Diallinas G."/>
            <person name="Emri T."/>
            <person name="Fekete E."/>
            <person name="Flipphi M."/>
            <person name="Freyberg S."/>
            <person name="Gallo A."/>
            <person name="Gournas C."/>
            <person name="Habgood R."/>
            <person name="Hainaut M."/>
            <person name="Harispe M.L."/>
            <person name="Henrissat B."/>
            <person name="Hilden K.S."/>
            <person name="Hope R."/>
            <person name="Hossain A."/>
            <person name="Karabika E."/>
            <person name="Karaffa L."/>
            <person name="Karanyi Z."/>
            <person name="Krasevec N."/>
            <person name="Kuo A."/>
            <person name="Kusch H."/>
            <person name="LaButti K."/>
            <person name="Lagendijk E.L."/>
            <person name="Lapidus A."/>
            <person name="Levasseur A."/>
            <person name="Lindquist E."/>
            <person name="Lipzen A."/>
            <person name="Logrieco A.F."/>
            <person name="MacCabe A."/>
            <person name="Maekelae M.R."/>
            <person name="Malavazi I."/>
            <person name="Melin P."/>
            <person name="Meyer V."/>
            <person name="Mielnichuk N."/>
            <person name="Miskei M."/>
            <person name="Molnar A.P."/>
            <person name="Mule G."/>
            <person name="Ngan C.Y."/>
            <person name="Orejas M."/>
            <person name="Orosz E."/>
            <person name="Ouedraogo J.P."/>
            <person name="Overkamp K.M."/>
            <person name="Park H.-S."/>
            <person name="Perrone G."/>
            <person name="Piumi F."/>
            <person name="Punt P.J."/>
            <person name="Ram A.F."/>
            <person name="Ramon A."/>
            <person name="Rauscher S."/>
            <person name="Record E."/>
            <person name="Riano-Pachon D.M."/>
            <person name="Robert V."/>
            <person name="Roehrig J."/>
            <person name="Ruller R."/>
            <person name="Salamov A."/>
            <person name="Salih N.S."/>
            <person name="Samson R.A."/>
            <person name="Sandor E."/>
            <person name="Sanguinetti M."/>
            <person name="Schuetze T."/>
            <person name="Sepcic K."/>
            <person name="Shelest E."/>
            <person name="Sherlock G."/>
            <person name="Sophianopoulou V."/>
            <person name="Squina F.M."/>
            <person name="Sun H."/>
            <person name="Susca A."/>
            <person name="Todd R.B."/>
            <person name="Tsang A."/>
            <person name="Unkles S.E."/>
            <person name="van de Wiele N."/>
            <person name="van Rossen-Uffink D."/>
            <person name="Oliveira J.V."/>
            <person name="Vesth T.C."/>
            <person name="Visser J."/>
            <person name="Yu J.-H."/>
            <person name="Zhou M."/>
            <person name="Andersen M.R."/>
            <person name="Archer D.B."/>
            <person name="Baker S.E."/>
            <person name="Benoit I."/>
            <person name="Brakhage A.A."/>
            <person name="Braus G.H."/>
            <person name="Fischer R."/>
            <person name="Frisvad J.C."/>
            <person name="Goldman G.H."/>
            <person name="Houbraken J."/>
            <person name="Oakley B."/>
            <person name="Pocsi I."/>
            <person name="Scazzocchio C."/>
            <person name="Seiboth B."/>
            <person name="vanKuyk P.A."/>
            <person name="Wortman J."/>
            <person name="Dyer P.S."/>
            <person name="Grigoriev I.V."/>
        </authorList>
    </citation>
    <scope>NUCLEOTIDE SEQUENCE [LARGE SCALE GENOMIC DNA]</scope>
    <source>
        <strain evidence="2">CBS 101740 / IMI 381727 / IBT 21946</strain>
    </source>
</reference>
<dbReference type="Proteomes" id="UP000184499">
    <property type="component" value="Unassembled WGS sequence"/>
</dbReference>
<dbReference type="EMBL" id="KV878679">
    <property type="protein sequence ID" value="OJJ77696.1"/>
    <property type="molecule type" value="Genomic_DNA"/>
</dbReference>
<proteinExistence type="predicted"/>
<dbReference type="VEuPathDB" id="FungiDB:ASPBRDRAFT_36937"/>
<protein>
    <submittedName>
        <fullName evidence="1">Uncharacterized protein</fullName>
    </submittedName>
</protein>
<dbReference type="AlphaFoldDB" id="A0A1L9V1A7"/>
<evidence type="ECO:0000313" key="2">
    <source>
        <dbReference type="Proteomes" id="UP000184499"/>
    </source>
</evidence>
<accession>A0A1L9V1A7</accession>
<gene>
    <name evidence="1" type="ORF">ASPBRDRAFT_36937</name>
</gene>
<dbReference type="RefSeq" id="XP_067484943.1">
    <property type="nucleotide sequence ID" value="XM_067623611.1"/>
</dbReference>
<dbReference type="GeneID" id="93576099"/>